<organism evidence="10 11">
    <name type="scientific">Lingula anatina</name>
    <name type="common">Brachiopod</name>
    <name type="synonym">Lingula unguis</name>
    <dbReference type="NCBI Taxonomy" id="7574"/>
    <lineage>
        <taxon>Eukaryota</taxon>
        <taxon>Metazoa</taxon>
        <taxon>Spiralia</taxon>
        <taxon>Lophotrochozoa</taxon>
        <taxon>Brachiopoda</taxon>
        <taxon>Linguliformea</taxon>
        <taxon>Lingulata</taxon>
        <taxon>Lingulida</taxon>
        <taxon>Linguloidea</taxon>
        <taxon>Lingulidae</taxon>
        <taxon>Lingula</taxon>
    </lineage>
</organism>
<evidence type="ECO:0000256" key="2">
    <source>
        <dbReference type="ARBA" id="ARBA00023157"/>
    </source>
</evidence>
<feature type="chain" id="PRO_5010353403" evidence="7">
    <location>
        <begin position="20"/>
        <end position="652"/>
    </location>
</feature>
<feature type="signal peptide" evidence="7">
    <location>
        <begin position="1"/>
        <end position="19"/>
    </location>
</feature>
<dbReference type="OrthoDB" id="6148093at2759"/>
<evidence type="ECO:0000256" key="3">
    <source>
        <dbReference type="ARBA" id="ARBA00023180"/>
    </source>
</evidence>
<dbReference type="InterPro" id="IPR007110">
    <property type="entry name" value="Ig-like_dom"/>
</dbReference>
<dbReference type="InParanoid" id="A0A1S3K190"/>
<evidence type="ECO:0000256" key="5">
    <source>
        <dbReference type="SAM" id="MobiDB-lite"/>
    </source>
</evidence>
<evidence type="ECO:0000259" key="8">
    <source>
        <dbReference type="PROSITE" id="PS50104"/>
    </source>
</evidence>
<protein>
    <submittedName>
        <fullName evidence="11">Interleukin-1 receptor-like 2</fullName>
    </submittedName>
</protein>
<evidence type="ECO:0000313" key="11">
    <source>
        <dbReference type="RefSeq" id="XP_013416395.1"/>
    </source>
</evidence>
<proteinExistence type="inferred from homology"/>
<keyword evidence="10" id="KW-1185">Reference proteome</keyword>
<feature type="domain" description="TIR" evidence="8">
    <location>
        <begin position="327"/>
        <end position="484"/>
    </location>
</feature>
<name>A0A1S3K190_LINAN</name>
<feature type="transmembrane region" description="Helical" evidence="6">
    <location>
        <begin position="284"/>
        <end position="305"/>
    </location>
</feature>
<feature type="region of interest" description="Disordered" evidence="5">
    <location>
        <begin position="603"/>
        <end position="652"/>
    </location>
</feature>
<dbReference type="SUPFAM" id="SSF48726">
    <property type="entry name" value="Immunoglobulin"/>
    <property type="match status" value="2"/>
</dbReference>
<dbReference type="STRING" id="7574.A0A1S3K190"/>
<reference evidence="11" key="1">
    <citation type="submission" date="2025-08" db="UniProtKB">
        <authorList>
            <consortium name="RefSeq"/>
        </authorList>
    </citation>
    <scope>IDENTIFICATION</scope>
    <source>
        <tissue evidence="11">Gonads</tissue>
    </source>
</reference>
<dbReference type="Gene3D" id="2.60.40.10">
    <property type="entry name" value="Immunoglobulins"/>
    <property type="match status" value="2"/>
</dbReference>
<dbReference type="RefSeq" id="XP_013416395.1">
    <property type="nucleotide sequence ID" value="XM_013560941.1"/>
</dbReference>
<feature type="compositionally biased region" description="Polar residues" evidence="5">
    <location>
        <begin position="632"/>
        <end position="652"/>
    </location>
</feature>
<comment type="similarity">
    <text evidence="1">Belongs to the interleukin-1 receptor family.</text>
</comment>
<sequence length="652" mass="73715">MAFSTILLVLLVLQGEVLSSEFNYCPSDVKEDSPLRWSRELGDMDYACKGPSKSLYCCAAGFTNLTWYQKSRDSDTWDPFPPTDWINRENGYRLLDRNVTLLISSVHTKDDAWYRCVAEGDDGRNITHELKLNAVSCSGITDPPTVTFPPKDKITKGYRIVKQTLPGENVTLFCEGFLGRDNASSTPNVIRWLTNFTTTANNDTIWRDVEDVGPRFSVTKEARYDNMILGAYLIVTDVQVEDYTKVFKCVMANGIDPQPTVLAHLVRTPPKPSAPNYWTRKQSVILSVSLVAAIILVVTVVVILVKYQVEIRLLWKDKFSHKQEDDKEHDAFVYVSQKCDRERLFVHRKLRPKLEGEFKYKIIIEARDFRCGESIPTLLDNAVSSSRCFIIVLSRAMLEEPYFDFIFHVAVKEHRRIVFILFEDIQDSEWEAYKKKNRDKELVQKALKVLKKLRWHPVDEEGGVSSQNIAKKNEMFWKKLRLYLPPQKIQKVRGNLTTSNRRPGQESTSSTSAHCPLISSTNSHSLSCPTPSAIPIPVEIDDNVFFPPNDPDVTEIKVDIHSSTSPEHPDSTSHEIIDMNSIGSCPEGHQANPNQIMVDMKGEGQAKSEGQGHIGGHPEPQGLGKALDIPNANFQSMQSTDSGYEKSVSPQT</sequence>
<dbReference type="PROSITE" id="PS50835">
    <property type="entry name" value="IG_LIKE"/>
    <property type="match status" value="1"/>
</dbReference>
<gene>
    <name evidence="11" type="primary">LOC106177978</name>
</gene>
<dbReference type="GO" id="GO:0007165">
    <property type="term" value="P:signal transduction"/>
    <property type="evidence" value="ECO:0007669"/>
    <property type="project" value="InterPro"/>
</dbReference>
<keyword evidence="6" id="KW-0812">Transmembrane</keyword>
<evidence type="ECO:0000256" key="7">
    <source>
        <dbReference type="SAM" id="SignalP"/>
    </source>
</evidence>
<evidence type="ECO:0000256" key="6">
    <source>
        <dbReference type="SAM" id="Phobius"/>
    </source>
</evidence>
<dbReference type="AlphaFoldDB" id="A0A1S3K190"/>
<dbReference type="Proteomes" id="UP000085678">
    <property type="component" value="Unplaced"/>
</dbReference>
<keyword evidence="4" id="KW-0393">Immunoglobulin domain</keyword>
<evidence type="ECO:0000256" key="1">
    <source>
        <dbReference type="ARBA" id="ARBA00009752"/>
    </source>
</evidence>
<feature type="compositionally biased region" description="Polar residues" evidence="5">
    <location>
        <begin position="495"/>
        <end position="527"/>
    </location>
</feature>
<accession>A0A1S3K190</accession>
<dbReference type="PROSITE" id="PS50104">
    <property type="entry name" value="TIR"/>
    <property type="match status" value="1"/>
</dbReference>
<keyword evidence="7" id="KW-0732">Signal</keyword>
<feature type="domain" description="Ig-like" evidence="9">
    <location>
        <begin position="26"/>
        <end position="127"/>
    </location>
</feature>
<dbReference type="SMART" id="SM00255">
    <property type="entry name" value="TIR"/>
    <property type="match status" value="1"/>
</dbReference>
<dbReference type="PRINTS" id="PR01537">
    <property type="entry name" value="INTRLKN1R1F"/>
</dbReference>
<evidence type="ECO:0000259" key="9">
    <source>
        <dbReference type="PROSITE" id="PS50835"/>
    </source>
</evidence>
<dbReference type="PANTHER" id="PTHR11890">
    <property type="entry name" value="INTERLEUKIN-1 RECEPTOR FAMILY MEMBER"/>
    <property type="match status" value="1"/>
</dbReference>
<dbReference type="KEGG" id="lak:106177978"/>
<dbReference type="InterPro" id="IPR000157">
    <property type="entry name" value="TIR_dom"/>
</dbReference>
<dbReference type="InterPro" id="IPR015621">
    <property type="entry name" value="IL-1_rcpt_fam"/>
</dbReference>
<dbReference type="GeneID" id="106177978"/>
<keyword evidence="6" id="KW-1133">Transmembrane helix</keyword>
<evidence type="ECO:0000256" key="4">
    <source>
        <dbReference type="ARBA" id="ARBA00023319"/>
    </source>
</evidence>
<evidence type="ECO:0000313" key="10">
    <source>
        <dbReference type="Proteomes" id="UP000085678"/>
    </source>
</evidence>
<dbReference type="PANTHER" id="PTHR11890:SF44">
    <property type="entry name" value="X-LINKED INTERLEUKIN-1 RECEPTOR ACCESSORY PROTEIN-LIKE 2"/>
    <property type="match status" value="1"/>
</dbReference>
<keyword evidence="3" id="KW-0325">Glycoprotein</keyword>
<keyword evidence="2" id="KW-1015">Disulfide bond</keyword>
<keyword evidence="6" id="KW-0472">Membrane</keyword>
<dbReference type="InterPro" id="IPR013783">
    <property type="entry name" value="Ig-like_fold"/>
</dbReference>
<dbReference type="InterPro" id="IPR036179">
    <property type="entry name" value="Ig-like_dom_sf"/>
</dbReference>
<dbReference type="Gene3D" id="3.40.50.10140">
    <property type="entry name" value="Toll/interleukin-1 receptor homology (TIR) domain"/>
    <property type="match status" value="1"/>
</dbReference>
<feature type="region of interest" description="Disordered" evidence="5">
    <location>
        <begin position="494"/>
        <end position="527"/>
    </location>
</feature>
<dbReference type="SUPFAM" id="SSF52200">
    <property type="entry name" value="Toll/Interleukin receptor TIR domain"/>
    <property type="match status" value="1"/>
</dbReference>
<dbReference type="InterPro" id="IPR035897">
    <property type="entry name" value="Toll_tir_struct_dom_sf"/>
</dbReference>
<dbReference type="Pfam" id="PF01582">
    <property type="entry name" value="TIR"/>
    <property type="match status" value="1"/>
</dbReference>